<dbReference type="InterPro" id="IPR008928">
    <property type="entry name" value="6-hairpin_glycosidase_sf"/>
</dbReference>
<dbReference type="InterPro" id="IPR050883">
    <property type="entry name" value="PNGase"/>
</dbReference>
<evidence type="ECO:0000259" key="4">
    <source>
        <dbReference type="Pfam" id="PF07971"/>
    </source>
</evidence>
<dbReference type="PANTHER" id="PTHR12143">
    <property type="entry name" value="PEPTIDE N-GLYCANASE PNGASE -RELATED"/>
    <property type="match status" value="1"/>
</dbReference>
<dbReference type="Gene3D" id="3.30.2080.10">
    <property type="entry name" value="GH92 mannosidase domain"/>
    <property type="match status" value="1"/>
</dbReference>
<dbReference type="Pfam" id="PF17678">
    <property type="entry name" value="Glyco_hydro_92N"/>
    <property type="match status" value="1"/>
</dbReference>
<dbReference type="Gene3D" id="2.70.98.10">
    <property type="match status" value="1"/>
</dbReference>
<dbReference type="Gene3D" id="1.20.1610.10">
    <property type="entry name" value="alpha-1,2-mannosidases domains"/>
    <property type="match status" value="1"/>
</dbReference>
<dbReference type="InterPro" id="IPR014718">
    <property type="entry name" value="GH-type_carb-bd"/>
</dbReference>
<evidence type="ECO:0000313" key="7">
    <source>
        <dbReference type="Proteomes" id="UP000746690"/>
    </source>
</evidence>
<dbReference type="NCBIfam" id="TIGR01180">
    <property type="entry name" value="aman2_put"/>
    <property type="match status" value="1"/>
</dbReference>
<dbReference type="InterPro" id="IPR005887">
    <property type="entry name" value="GH92_a_mannosidase_put"/>
</dbReference>
<gene>
    <name evidence="6" type="ORF">HHX25_06450</name>
</gene>
<evidence type="ECO:0000313" key="6">
    <source>
        <dbReference type="EMBL" id="NMH87138.1"/>
    </source>
</evidence>
<accession>A0ABX1RWT5</accession>
<evidence type="ECO:0000256" key="3">
    <source>
        <dbReference type="ARBA" id="ARBA00022837"/>
    </source>
</evidence>
<evidence type="ECO:0000256" key="2">
    <source>
        <dbReference type="ARBA" id="ARBA00011245"/>
    </source>
</evidence>
<feature type="domain" description="Glycosyl hydrolase family 92 N-terminal" evidence="5">
    <location>
        <begin position="33"/>
        <end position="262"/>
    </location>
</feature>
<dbReference type="EMBL" id="JABBHF010000003">
    <property type="protein sequence ID" value="NMH87138.1"/>
    <property type="molecule type" value="Genomic_DNA"/>
</dbReference>
<comment type="cofactor">
    <cofactor evidence="1">
        <name>Ca(2+)</name>
        <dbReference type="ChEBI" id="CHEBI:29108"/>
    </cofactor>
</comment>
<dbReference type="PROSITE" id="PS51257">
    <property type="entry name" value="PROKAR_LIPOPROTEIN"/>
    <property type="match status" value="1"/>
</dbReference>
<proteinExistence type="predicted"/>
<keyword evidence="6" id="KW-0378">Hydrolase</keyword>
<dbReference type="SUPFAM" id="SSF48208">
    <property type="entry name" value="Six-hairpin glycosidases"/>
    <property type="match status" value="1"/>
</dbReference>
<feature type="domain" description="Glycosyl hydrolase family 92" evidence="4">
    <location>
        <begin position="269"/>
        <end position="737"/>
    </location>
</feature>
<evidence type="ECO:0000259" key="5">
    <source>
        <dbReference type="Pfam" id="PF17678"/>
    </source>
</evidence>
<evidence type="ECO:0000256" key="1">
    <source>
        <dbReference type="ARBA" id="ARBA00001913"/>
    </source>
</evidence>
<reference evidence="6 7" key="1">
    <citation type="submission" date="2020-04" db="EMBL/GenBank/DDBJ databases">
        <title>A Flavivirga sp. nov.</title>
        <authorList>
            <person name="Sun X."/>
        </authorList>
    </citation>
    <scope>NUCLEOTIDE SEQUENCE [LARGE SCALE GENOMIC DNA]</scope>
    <source>
        <strain evidence="6 7">Y03</strain>
    </source>
</reference>
<dbReference type="PANTHER" id="PTHR12143:SF39">
    <property type="entry name" value="SECRETED PROTEIN"/>
    <property type="match status" value="1"/>
</dbReference>
<dbReference type="Proteomes" id="UP000746690">
    <property type="component" value="Unassembled WGS sequence"/>
</dbReference>
<keyword evidence="3" id="KW-0106">Calcium</keyword>
<name>A0ABX1RWT5_9FLAO</name>
<dbReference type="InterPro" id="IPR012939">
    <property type="entry name" value="Glyco_hydro_92"/>
</dbReference>
<sequence>MKTRCVYFFVLLSLYACKKETQYVPNTKMLVDYVNPFIGTDGPGNTYPGATVPFGMVQLSPDIGIPGWDRIAGYYYQDSIITGFSHTHLTGTGAGDLYDILVMPINSRSNKRIEENNFKPFSSFNHKQEEASPGYYTVDLLDYGIKAELTATARVGIHRYTFPKDKDTEIHVDLGYTINWDKPTAIHIEKVNDSTIQGYRMSTGWARNQKVYFQMQFSKPFSSYGYYEEKAINVNPIKGNTRVVLKYDVEAGDKIVVKTGLSTTSCKAAAHAIKIEAMGFDFDAHRDKARLTWEKELQKIKITSSDKDKKSVFYTMLYQSMLAPTLLSDIDGSYKAANDEYGLYKTGKDSLAKANGFNRYDTFSLWDTFRAAHPLYTITQPERVSDMIKSLLAHYKETDELPVWSLQGSETNMMIGYHAVPVIVDAYFKGFDFDSELAYKACKESAMIQDRQVDIYMEKGYVPVDDQHENWSVSKTLEYAYDDWCIAMFAKDLGKHDDYEYFLKRSENWANLYNEKTTWIQPKDTKGTFVKPFIPKQYTPYFCESNAWQYYWFVPHNIDALIDKTGGKERFEQKLDSMFSYYPGPEDKLPLFSTGMIGQYAHGNEPSHHVAYLYNYLNNPSKTQKLIRQILENQYKNKPNGHCGNEDCGQMSSWYIFSSLGFYPVNPAQGIYHIGIPLFEEAIIQVPNGKTFKVIASNFSKENNYVKQVFLNGKPLQRIYIAHKEIVNGGVLEFVMTNTANNNDFKKLETPNPNKVY</sequence>
<dbReference type="RefSeq" id="WP_169671385.1">
    <property type="nucleotide sequence ID" value="NZ_JABBHF010000003.1"/>
</dbReference>
<dbReference type="Gene3D" id="1.20.1050.60">
    <property type="entry name" value="alpha-1,2-mannosidase"/>
    <property type="match status" value="1"/>
</dbReference>
<comment type="subunit">
    <text evidence="2">Monomer.</text>
</comment>
<dbReference type="GO" id="GO:0016787">
    <property type="term" value="F:hydrolase activity"/>
    <property type="evidence" value="ECO:0007669"/>
    <property type="project" value="UniProtKB-KW"/>
</dbReference>
<dbReference type="Pfam" id="PF07971">
    <property type="entry name" value="Glyco_hydro_92"/>
    <property type="match status" value="1"/>
</dbReference>
<dbReference type="InterPro" id="IPR041371">
    <property type="entry name" value="GH92_N"/>
</dbReference>
<organism evidence="6 7">
    <name type="scientific">Flavivirga algicola</name>
    <dbReference type="NCBI Taxonomy" id="2729136"/>
    <lineage>
        <taxon>Bacteria</taxon>
        <taxon>Pseudomonadati</taxon>
        <taxon>Bacteroidota</taxon>
        <taxon>Flavobacteriia</taxon>
        <taxon>Flavobacteriales</taxon>
        <taxon>Flavobacteriaceae</taxon>
        <taxon>Flavivirga</taxon>
    </lineage>
</organism>
<protein>
    <submittedName>
        <fullName evidence="6">Glycoside hydrolase family 92 protein</fullName>
    </submittedName>
</protein>
<comment type="caution">
    <text evidence="6">The sequence shown here is derived from an EMBL/GenBank/DDBJ whole genome shotgun (WGS) entry which is preliminary data.</text>
</comment>
<keyword evidence="7" id="KW-1185">Reference proteome</keyword>